<evidence type="ECO:0000256" key="5">
    <source>
        <dbReference type="ARBA" id="ARBA00022840"/>
    </source>
</evidence>
<reference evidence="7 8" key="1">
    <citation type="submission" date="2018-08" db="EMBL/GenBank/DDBJ databases">
        <authorList>
            <person name="Muller C M."/>
        </authorList>
    </citation>
    <scope>NUCLEOTIDE SEQUENCE [LARGE SCALE GENOMIC DNA]</scope>
</reference>
<dbReference type="Pfam" id="PF00179">
    <property type="entry name" value="UQ_con"/>
    <property type="match status" value="1"/>
</dbReference>
<evidence type="ECO:0000256" key="3">
    <source>
        <dbReference type="ARBA" id="ARBA00022741"/>
    </source>
</evidence>
<sequence>MAGLANRRLAKEFAEVSHSPPAGIKVSLVDESSLLNWKIILTGPEGSPYAGGLFELLLTLPREYPFKPPKLSFKTRIYHPNITFDDKGSMCIGILKPDIWKPSSQIINVLIATQQLLVEPLPDDAIETEVAEKYKHDRKAFEAEATKYTQKYAAN</sequence>
<dbReference type="InterPro" id="IPR050113">
    <property type="entry name" value="Ub_conjugating_enzyme"/>
</dbReference>
<keyword evidence="5" id="KW-0067">ATP-binding</keyword>
<evidence type="ECO:0000259" key="6">
    <source>
        <dbReference type="PROSITE" id="PS50127"/>
    </source>
</evidence>
<evidence type="ECO:0000256" key="2">
    <source>
        <dbReference type="ARBA" id="ARBA00022679"/>
    </source>
</evidence>
<dbReference type="SMART" id="SM00212">
    <property type="entry name" value="UBCc"/>
    <property type="match status" value="1"/>
</dbReference>
<keyword evidence="3" id="KW-0547">Nucleotide-binding</keyword>
<evidence type="ECO:0000256" key="1">
    <source>
        <dbReference type="ARBA" id="ARBA00012486"/>
    </source>
</evidence>
<protein>
    <recommendedName>
        <fullName evidence="1">E2 ubiquitin-conjugating enzyme</fullName>
        <ecNumber evidence="1">2.3.2.23</ecNumber>
    </recommendedName>
</protein>
<evidence type="ECO:0000313" key="8">
    <source>
        <dbReference type="Proteomes" id="UP000324639"/>
    </source>
</evidence>
<keyword evidence="8" id="KW-1185">Reference proteome</keyword>
<dbReference type="PROSITE" id="PS50127">
    <property type="entry name" value="UBC_2"/>
    <property type="match status" value="1"/>
</dbReference>
<dbReference type="InterPro" id="IPR016135">
    <property type="entry name" value="UBQ-conjugating_enzyme/RWD"/>
</dbReference>
<proteinExistence type="predicted"/>
<dbReference type="InterPro" id="IPR000608">
    <property type="entry name" value="UBC"/>
</dbReference>
<accession>A0A9X9L924</accession>
<evidence type="ECO:0000256" key="4">
    <source>
        <dbReference type="ARBA" id="ARBA00022786"/>
    </source>
</evidence>
<dbReference type="Proteomes" id="UP000324639">
    <property type="component" value="Chromosome Bgt_-02"/>
</dbReference>
<feature type="domain" description="UBC core" evidence="6">
    <location>
        <begin position="4"/>
        <end position="154"/>
    </location>
</feature>
<dbReference type="FunFam" id="3.10.110.10:FF:000060">
    <property type="entry name" value="Ubiquitin conjugating enzyme (UbcB)"/>
    <property type="match status" value="1"/>
</dbReference>
<dbReference type="PANTHER" id="PTHR24067">
    <property type="entry name" value="UBIQUITIN-CONJUGATING ENZYME E2"/>
    <property type="match status" value="1"/>
</dbReference>
<dbReference type="GO" id="GO:0061631">
    <property type="term" value="F:ubiquitin conjugating enzyme activity"/>
    <property type="evidence" value="ECO:0007669"/>
    <property type="project" value="UniProtKB-EC"/>
</dbReference>
<keyword evidence="2" id="KW-0808">Transferase</keyword>
<gene>
    <name evidence="7" type="ORF">BGT96224V316_LOCUS1227</name>
</gene>
<organism evidence="7 8">
    <name type="scientific">Blumeria graminis f. sp. tritici</name>
    <dbReference type="NCBI Taxonomy" id="62690"/>
    <lineage>
        <taxon>Eukaryota</taxon>
        <taxon>Fungi</taxon>
        <taxon>Dikarya</taxon>
        <taxon>Ascomycota</taxon>
        <taxon>Pezizomycotina</taxon>
        <taxon>Leotiomycetes</taxon>
        <taxon>Erysiphales</taxon>
        <taxon>Erysiphaceae</taxon>
        <taxon>Blumeria</taxon>
    </lineage>
</organism>
<name>A0A9X9L924_BLUGR</name>
<dbReference type="EC" id="2.3.2.23" evidence="1"/>
<evidence type="ECO:0000313" key="7">
    <source>
        <dbReference type="EMBL" id="VCU39980.1"/>
    </source>
</evidence>
<dbReference type="AlphaFoldDB" id="A0A9X9L924"/>
<dbReference type="EMBL" id="LR026985">
    <property type="protein sequence ID" value="VCU39980.1"/>
    <property type="molecule type" value="Genomic_DNA"/>
</dbReference>
<keyword evidence="4" id="KW-0833">Ubl conjugation pathway</keyword>
<dbReference type="GO" id="GO:0005524">
    <property type="term" value="F:ATP binding"/>
    <property type="evidence" value="ECO:0007669"/>
    <property type="project" value="UniProtKB-KW"/>
</dbReference>
<dbReference type="Gene3D" id="3.10.110.10">
    <property type="entry name" value="Ubiquitin Conjugating Enzyme"/>
    <property type="match status" value="1"/>
</dbReference>
<dbReference type="SUPFAM" id="SSF54495">
    <property type="entry name" value="UBC-like"/>
    <property type="match status" value="1"/>
</dbReference>